<keyword evidence="5" id="KW-1185">Reference proteome</keyword>
<organism evidence="4">
    <name type="scientific">Leptospira ellisii</name>
    <dbReference type="NCBI Taxonomy" id="2023197"/>
    <lineage>
        <taxon>Bacteria</taxon>
        <taxon>Pseudomonadati</taxon>
        <taxon>Spirochaetota</taxon>
        <taxon>Spirochaetia</taxon>
        <taxon>Leptospirales</taxon>
        <taxon>Leptospiraceae</taxon>
        <taxon>Leptospira</taxon>
    </lineage>
</organism>
<sequence>MKRYSLFAFVAVIASYFFWSVTDRNSAFPVSETRLERIVSEGKDSGRGNLLAISPWMISSDYSSETSFREKLEFYFRKAAEKGWLGPKTVVVLPEYLGTWLAVADEKGSVYRSTSIEDAMQTLVLSNLGSFVANVAAAKGEDRIRDAVFRMKSERMLAIYRNTFSDFAKTYGITIVAGSILLPAPTVEGGVLKIGTGGLRNGSFVFLPDGTVSGNSPLKLYPIEEEKPFVLGASSESLRAVETPVGTVGVLVCADSWYPEVYKIFKKRNIKYVLVPSFVSPNGAMDGIWRGYNGSDTPKDVDPKDVGGITEGKAWLKYALAGRMAGSGATHGINVFLRGSLWDLGSDGETIVVRGSEGKTFPKSEAASIVNLWLD</sequence>
<dbReference type="InterPro" id="IPR036526">
    <property type="entry name" value="C-N_Hydrolase_sf"/>
</dbReference>
<keyword evidence="1 4" id="KW-0378">Hydrolase</keyword>
<reference evidence="4" key="1">
    <citation type="submission" date="2017-07" db="EMBL/GenBank/DDBJ databases">
        <title>Leptospira spp. isolated from tropical soils.</title>
        <authorList>
            <person name="Thibeaux R."/>
            <person name="Iraola G."/>
            <person name="Ferres I."/>
            <person name="Bierque E."/>
            <person name="Girault D."/>
            <person name="Soupe-Gilbert M.-E."/>
            <person name="Picardeau M."/>
            <person name="Goarant C."/>
        </authorList>
    </citation>
    <scope>NUCLEOTIDE SEQUENCE [LARGE SCALE GENOMIC DNA]</scope>
    <source>
        <strain evidence="4">ATI7-C-A5</strain>
    </source>
</reference>
<dbReference type="OrthoDB" id="6930495at2"/>
<gene>
    <name evidence="3" type="ORF">CH379_008745</name>
    <name evidence="4" type="ORF">CH379_12955</name>
</gene>
<reference evidence="3 5" key="2">
    <citation type="journal article" date="2018" name="Microb. Genom.">
        <title>Deciphering the unexplored Leptospira diversity from soils uncovers genomic evolution to virulence.</title>
        <authorList>
            <person name="Thibeaux R."/>
            <person name="Iraola G."/>
            <person name="Ferres I."/>
            <person name="Bierque E."/>
            <person name="Girault D."/>
            <person name="Soupe-Gilbert M.E."/>
            <person name="Picardeau M."/>
            <person name="Goarant C."/>
        </authorList>
    </citation>
    <scope>NUCLEOTIDE SEQUENCE [LARGE SCALE GENOMIC DNA]</scope>
    <source>
        <strain evidence="3 5">ATI7-C-A5</strain>
    </source>
</reference>
<comment type="caution">
    <text evidence="4">The sequence shown here is derived from an EMBL/GenBank/DDBJ whole genome shotgun (WGS) entry which is preliminary data.</text>
</comment>
<dbReference type="SUPFAM" id="SSF56317">
    <property type="entry name" value="Carbon-nitrogen hydrolase"/>
    <property type="match status" value="1"/>
</dbReference>
<name>A0A2N0B7N6_9LEPT</name>
<dbReference type="InterPro" id="IPR050345">
    <property type="entry name" value="Aliph_Amidase/BUP"/>
</dbReference>
<dbReference type="EMBL" id="NPEF02000009">
    <property type="protein sequence ID" value="MDV6235712.1"/>
    <property type="molecule type" value="Genomic_DNA"/>
</dbReference>
<dbReference type="RefSeq" id="WP_100765273.1">
    <property type="nucleotide sequence ID" value="NZ_NPEF02000009.1"/>
</dbReference>
<evidence type="ECO:0000313" key="3">
    <source>
        <dbReference type="EMBL" id="MDV6235712.1"/>
    </source>
</evidence>
<dbReference type="InterPro" id="IPR003010">
    <property type="entry name" value="C-N_Hydrolase"/>
</dbReference>
<accession>A0A2N0B7N6</accession>
<proteinExistence type="predicted"/>
<evidence type="ECO:0000313" key="5">
    <source>
        <dbReference type="Proteomes" id="UP000232122"/>
    </source>
</evidence>
<dbReference type="Gene3D" id="3.60.110.10">
    <property type="entry name" value="Carbon-nitrogen hydrolase"/>
    <property type="match status" value="1"/>
</dbReference>
<evidence type="ECO:0000313" key="4">
    <source>
        <dbReference type="EMBL" id="PJZ92478.1"/>
    </source>
</evidence>
<dbReference type="PANTHER" id="PTHR43674:SF13">
    <property type="entry name" value="CN HYDROLASE DOMAIN-CONTAINING PROTEIN"/>
    <property type="match status" value="1"/>
</dbReference>
<evidence type="ECO:0000256" key="1">
    <source>
        <dbReference type="ARBA" id="ARBA00022801"/>
    </source>
</evidence>
<dbReference type="AlphaFoldDB" id="A0A2N0B7N6"/>
<protein>
    <submittedName>
        <fullName evidence="4">Carbon-nitrogen hydrolase</fullName>
    </submittedName>
</protein>
<dbReference type="PANTHER" id="PTHR43674">
    <property type="entry name" value="NITRILASE C965.09-RELATED"/>
    <property type="match status" value="1"/>
</dbReference>
<feature type="domain" description="CN hydrolase" evidence="2">
    <location>
        <begin position="161"/>
        <end position="275"/>
    </location>
</feature>
<dbReference type="Proteomes" id="UP000232122">
    <property type="component" value="Unassembled WGS sequence"/>
</dbReference>
<dbReference type="Pfam" id="PF00795">
    <property type="entry name" value="CN_hydrolase"/>
    <property type="match status" value="1"/>
</dbReference>
<reference evidence="3" key="3">
    <citation type="submission" date="2023-10" db="EMBL/GenBank/DDBJ databases">
        <authorList>
            <person name="Picardeau M."/>
            <person name="Thibeaux R."/>
        </authorList>
    </citation>
    <scope>NUCLEOTIDE SEQUENCE</scope>
    <source>
        <strain evidence="3">ATI7-C-A5</strain>
    </source>
</reference>
<evidence type="ECO:0000259" key="2">
    <source>
        <dbReference type="Pfam" id="PF00795"/>
    </source>
</evidence>
<dbReference type="GO" id="GO:0016811">
    <property type="term" value="F:hydrolase activity, acting on carbon-nitrogen (but not peptide) bonds, in linear amides"/>
    <property type="evidence" value="ECO:0007669"/>
    <property type="project" value="TreeGrafter"/>
</dbReference>
<dbReference type="EMBL" id="NPEF01000132">
    <property type="protein sequence ID" value="PJZ92478.1"/>
    <property type="molecule type" value="Genomic_DNA"/>
</dbReference>